<comment type="caution">
    <text evidence="2">The sequence shown here is derived from an EMBL/GenBank/DDBJ whole genome shotgun (WGS) entry which is preliminary data.</text>
</comment>
<keyword evidence="3" id="KW-1185">Reference proteome</keyword>
<dbReference type="InterPro" id="IPR037401">
    <property type="entry name" value="SnoaL-like"/>
</dbReference>
<feature type="domain" description="SnoaL-like" evidence="1">
    <location>
        <begin position="10"/>
        <end position="78"/>
    </location>
</feature>
<evidence type="ECO:0000313" key="2">
    <source>
        <dbReference type="EMBL" id="NKC04948.1"/>
    </source>
</evidence>
<proteinExistence type="predicted"/>
<dbReference type="InterPro" id="IPR032710">
    <property type="entry name" value="NTF2-like_dom_sf"/>
</dbReference>
<dbReference type="EMBL" id="JAAVLN010000003">
    <property type="protein sequence ID" value="NKC04948.1"/>
    <property type="molecule type" value="Genomic_DNA"/>
</dbReference>
<protein>
    <submittedName>
        <fullName evidence="2">SnoaL-like domain-containing protein</fullName>
    </submittedName>
</protein>
<accession>A0ABX1DPU4</accession>
<gene>
    <name evidence="2" type="ORF">HED55_22585</name>
</gene>
<organism evidence="2 3">
    <name type="scientific">Brucella haematophila</name>
    <dbReference type="NCBI Taxonomy" id="419474"/>
    <lineage>
        <taxon>Bacteria</taxon>
        <taxon>Pseudomonadati</taxon>
        <taxon>Pseudomonadota</taxon>
        <taxon>Alphaproteobacteria</taxon>
        <taxon>Hyphomicrobiales</taxon>
        <taxon>Brucellaceae</taxon>
        <taxon>Brucella/Ochrobactrum group</taxon>
        <taxon>Brucella</taxon>
    </lineage>
</organism>
<dbReference type="Gene3D" id="3.10.450.50">
    <property type="match status" value="1"/>
</dbReference>
<reference evidence="2 3" key="1">
    <citation type="submission" date="2020-03" db="EMBL/GenBank/DDBJ databases">
        <title>Whole genome sequencing of clinical and environmental type strains of Ochrobactrum.</title>
        <authorList>
            <person name="Dharne M."/>
        </authorList>
    </citation>
    <scope>NUCLEOTIDE SEQUENCE [LARGE SCALE GENOMIC DNA]</scope>
    <source>
        <strain evidence="2 3">CIP 109452</strain>
    </source>
</reference>
<dbReference type="Pfam" id="PF13577">
    <property type="entry name" value="SnoaL_4"/>
    <property type="match status" value="1"/>
</dbReference>
<name>A0ABX1DPU4_9HYPH</name>
<dbReference type="Proteomes" id="UP000704467">
    <property type="component" value="Unassembled WGS sequence"/>
</dbReference>
<dbReference type="SUPFAM" id="SSF54427">
    <property type="entry name" value="NTF2-like"/>
    <property type="match status" value="1"/>
</dbReference>
<evidence type="ECO:0000313" key="3">
    <source>
        <dbReference type="Proteomes" id="UP000704467"/>
    </source>
</evidence>
<evidence type="ECO:0000259" key="1">
    <source>
        <dbReference type="Pfam" id="PF13577"/>
    </source>
</evidence>
<sequence length="79" mass="9307">MTDLELRLIRLEAEATIRNELARYARSVDRKDWKTVRDCYHEDATDQHGTYSGGRDGFIEWVDARHAATRRSVHFWATL</sequence>